<sequence length="150" mass="16891">MLDIAAAHIVRIHIKRVAIESPNPTTGEALYALAEIQKREKLYREVPGDGEDERIQRDETPIHLTRDQHFYSQKVFDIFVNGDEHEIDTNKITYARVVDLYLGQGGQPSNEYLVKYSHGPVENQSGTLAPGQKVKVKDGMRFRVAGTGES</sequence>
<dbReference type="EMBL" id="PIQN01000038">
    <property type="protein sequence ID" value="PKA38889.1"/>
    <property type="molecule type" value="Genomic_DNA"/>
</dbReference>
<gene>
    <name evidence="2" type="ORF">CWR43_35505</name>
</gene>
<evidence type="ECO:0000313" key="2">
    <source>
        <dbReference type="EMBL" id="PKA38889.1"/>
    </source>
</evidence>
<reference evidence="2 3" key="1">
    <citation type="submission" date="2017-11" db="EMBL/GenBank/DDBJ databases">
        <authorList>
            <person name="Han C.G."/>
        </authorList>
    </citation>
    <scope>NUCLEOTIDE SEQUENCE [LARGE SCALE GENOMIC DNA]</scope>
    <source>
        <strain evidence="2 3">HCNT1</strain>
    </source>
</reference>
<organism evidence="2 3">
    <name type="scientific">Rhizobium sullae</name>
    <name type="common">Rhizobium hedysari</name>
    <dbReference type="NCBI Taxonomy" id="50338"/>
    <lineage>
        <taxon>Bacteria</taxon>
        <taxon>Pseudomonadati</taxon>
        <taxon>Pseudomonadota</taxon>
        <taxon>Alphaproteobacteria</taxon>
        <taxon>Hyphomicrobiales</taxon>
        <taxon>Rhizobiaceae</taxon>
        <taxon>Rhizobium/Agrobacterium group</taxon>
        <taxon>Rhizobium</taxon>
    </lineage>
</organism>
<dbReference type="RefSeq" id="WP_100773281.1">
    <property type="nucleotide sequence ID" value="NZ_PIQN01000038.1"/>
</dbReference>
<feature type="domain" description="Multi-ubiquitin" evidence="1">
    <location>
        <begin position="76"/>
        <end position="147"/>
    </location>
</feature>
<protein>
    <recommendedName>
        <fullName evidence="1">Multi-ubiquitin domain-containing protein</fullName>
    </recommendedName>
</protein>
<dbReference type="Pfam" id="PF14452">
    <property type="entry name" value="Multi_ubiq"/>
    <property type="match status" value="1"/>
</dbReference>
<dbReference type="AlphaFoldDB" id="A0A2N0CYF9"/>
<dbReference type="InterPro" id="IPR027802">
    <property type="entry name" value="Multi-ubiquitin_dom"/>
</dbReference>
<dbReference type="Proteomes" id="UP000232164">
    <property type="component" value="Unassembled WGS sequence"/>
</dbReference>
<evidence type="ECO:0000313" key="3">
    <source>
        <dbReference type="Proteomes" id="UP000232164"/>
    </source>
</evidence>
<reference evidence="2 3" key="2">
    <citation type="submission" date="2017-12" db="EMBL/GenBank/DDBJ databases">
        <title>Genome sequence of Rhizobium sullae HCNT1 isolated from Sulla coronaria nodules and featuring peculiar denitrification phenotypes.</title>
        <authorList>
            <person name="De Diego-Diaz B."/>
            <person name="Treu L."/>
            <person name="Campanaro S."/>
            <person name="Da Silva Duarte V."/>
            <person name="Basaglia M."/>
            <person name="Favaro L."/>
            <person name="Casella S."/>
            <person name="Squartini A."/>
        </authorList>
    </citation>
    <scope>NUCLEOTIDE SEQUENCE [LARGE SCALE GENOMIC DNA]</scope>
    <source>
        <strain evidence="2 3">HCNT1</strain>
    </source>
</reference>
<proteinExistence type="predicted"/>
<name>A0A2N0CYF9_RHISU</name>
<accession>A0A2N0CYF9</accession>
<evidence type="ECO:0000259" key="1">
    <source>
        <dbReference type="Pfam" id="PF14452"/>
    </source>
</evidence>
<comment type="caution">
    <text evidence="2">The sequence shown here is derived from an EMBL/GenBank/DDBJ whole genome shotgun (WGS) entry which is preliminary data.</text>
</comment>